<dbReference type="PANTHER" id="PTHR30146:SF148">
    <property type="entry name" value="HTH-TYPE TRANSCRIPTIONAL REPRESSOR PURR-RELATED"/>
    <property type="match status" value="1"/>
</dbReference>
<keyword evidence="3" id="KW-0238">DNA-binding</keyword>
<dbReference type="InterPro" id="IPR010982">
    <property type="entry name" value="Lambda_DNA-bd_dom_sf"/>
</dbReference>
<comment type="caution">
    <text evidence="7">The sequence shown here is derived from an EMBL/GenBank/DDBJ whole genome shotgun (WGS) entry which is preliminary data.</text>
</comment>
<name>A0A1L8REG3_9ENTE</name>
<dbReference type="Gene3D" id="1.10.260.40">
    <property type="entry name" value="lambda repressor-like DNA-binding domains"/>
    <property type="match status" value="1"/>
</dbReference>
<evidence type="ECO:0000256" key="2">
    <source>
        <dbReference type="ARBA" id="ARBA00023015"/>
    </source>
</evidence>
<dbReference type="SMART" id="SM00354">
    <property type="entry name" value="HTH_LACI"/>
    <property type="match status" value="1"/>
</dbReference>
<dbReference type="GO" id="GO:0003700">
    <property type="term" value="F:DNA-binding transcription factor activity"/>
    <property type="evidence" value="ECO:0007669"/>
    <property type="project" value="TreeGrafter"/>
</dbReference>
<organism evidence="7 8">
    <name type="scientific">Enterococcus canis</name>
    <dbReference type="NCBI Taxonomy" id="214095"/>
    <lineage>
        <taxon>Bacteria</taxon>
        <taxon>Bacillati</taxon>
        <taxon>Bacillota</taxon>
        <taxon>Bacilli</taxon>
        <taxon>Lactobacillales</taxon>
        <taxon>Enterococcaceae</taxon>
        <taxon>Enterococcus</taxon>
    </lineage>
</organism>
<dbReference type="Proteomes" id="UP000181884">
    <property type="component" value="Unassembled WGS sequence"/>
</dbReference>
<evidence type="ECO:0000313" key="7">
    <source>
        <dbReference type="EMBL" id="OJG18166.1"/>
    </source>
</evidence>
<accession>A0A1L8REG3</accession>
<dbReference type="InterPro" id="IPR001387">
    <property type="entry name" value="Cro/C1-type_HTH"/>
</dbReference>
<keyword evidence="8" id="KW-1185">Reference proteome</keyword>
<evidence type="ECO:0000259" key="5">
    <source>
        <dbReference type="PROSITE" id="PS50932"/>
    </source>
</evidence>
<dbReference type="Pfam" id="PF13407">
    <property type="entry name" value="Peripla_BP_4"/>
    <property type="match status" value="1"/>
</dbReference>
<dbReference type="InterPro" id="IPR000843">
    <property type="entry name" value="HTH_LacI"/>
</dbReference>
<dbReference type="SUPFAM" id="SSF47413">
    <property type="entry name" value="lambda repressor-like DNA-binding domains"/>
    <property type="match status" value="1"/>
</dbReference>
<dbReference type="InterPro" id="IPR028082">
    <property type="entry name" value="Peripla_BP_I"/>
</dbReference>
<protein>
    <submittedName>
        <fullName evidence="7">LacI family transcriptional regulator</fullName>
    </submittedName>
</protein>
<dbReference type="SUPFAM" id="SSF53822">
    <property type="entry name" value="Periplasmic binding protein-like I"/>
    <property type="match status" value="1"/>
</dbReference>
<gene>
    <name evidence="7" type="ORF">RU97_GL002239</name>
</gene>
<dbReference type="CDD" id="cd06267">
    <property type="entry name" value="PBP1_LacI_sugar_binding-like"/>
    <property type="match status" value="1"/>
</dbReference>
<dbReference type="EMBL" id="JXKH01000005">
    <property type="protein sequence ID" value="OJG18166.1"/>
    <property type="molecule type" value="Genomic_DNA"/>
</dbReference>
<dbReference type="RefSeq" id="WP_067393714.1">
    <property type="nucleotide sequence ID" value="NZ_JXKH01000005.1"/>
</dbReference>
<evidence type="ECO:0000256" key="3">
    <source>
        <dbReference type="ARBA" id="ARBA00023125"/>
    </source>
</evidence>
<evidence type="ECO:0000313" key="8">
    <source>
        <dbReference type="Proteomes" id="UP000181884"/>
    </source>
</evidence>
<sequence>MASIREVAELAGVSVGSVSRYLNGQQLKSANMVKIAEAIKALDYKENIIAKGLKNNRSFSVGLLMNSISSRFGAEVVSSIEEIMEQQGYSLLLSGFKNDATLIDKKIDYLLKHAVDGLIAFVADDEWQGMERLSELGIPVVAINSPQQLIGVDLVSSNDRESVATVMRHILAEGHKKIGIIAAAQTDYVARERLQGIYEVADGQADILIELGDYSRQSGYDCTEKLLAAGITALFVSNYNMSIGALACLNQHQIKVGHDFLFSHFDYEDHDALVLPAQVVIQQPTRKIGQVCAELLLKRMKDPSSKAGQAIQLNNQISGL</sequence>
<dbReference type="CDD" id="cd01392">
    <property type="entry name" value="HTH_LacI"/>
    <property type="match status" value="1"/>
</dbReference>
<dbReference type="InterPro" id="IPR025997">
    <property type="entry name" value="SBP_2_dom"/>
</dbReference>
<proteinExistence type="predicted"/>
<evidence type="ECO:0000256" key="4">
    <source>
        <dbReference type="ARBA" id="ARBA00023163"/>
    </source>
</evidence>
<dbReference type="GO" id="GO:0000976">
    <property type="term" value="F:transcription cis-regulatory region binding"/>
    <property type="evidence" value="ECO:0007669"/>
    <property type="project" value="TreeGrafter"/>
</dbReference>
<dbReference type="AlphaFoldDB" id="A0A1L8REG3"/>
<dbReference type="Pfam" id="PF00356">
    <property type="entry name" value="LacI"/>
    <property type="match status" value="1"/>
</dbReference>
<feature type="domain" description="HTH cro/C1-type" evidence="6">
    <location>
        <begin position="3"/>
        <end position="45"/>
    </location>
</feature>
<dbReference type="PANTHER" id="PTHR30146">
    <property type="entry name" value="LACI-RELATED TRANSCRIPTIONAL REPRESSOR"/>
    <property type="match status" value="1"/>
</dbReference>
<dbReference type="PROSITE" id="PS50932">
    <property type="entry name" value="HTH_LACI_2"/>
    <property type="match status" value="1"/>
</dbReference>
<keyword evidence="1" id="KW-0678">Repressor</keyword>
<evidence type="ECO:0000256" key="1">
    <source>
        <dbReference type="ARBA" id="ARBA00022491"/>
    </source>
</evidence>
<keyword evidence="2" id="KW-0805">Transcription regulation</keyword>
<dbReference type="PROSITE" id="PS50943">
    <property type="entry name" value="HTH_CROC1"/>
    <property type="match status" value="1"/>
</dbReference>
<keyword evidence="4" id="KW-0804">Transcription</keyword>
<feature type="domain" description="HTH lacI-type" evidence="5">
    <location>
        <begin position="2"/>
        <end position="55"/>
    </location>
</feature>
<dbReference type="Gene3D" id="3.40.50.2300">
    <property type="match status" value="2"/>
</dbReference>
<dbReference type="PROSITE" id="PS00356">
    <property type="entry name" value="HTH_LACI_1"/>
    <property type="match status" value="1"/>
</dbReference>
<reference evidence="7 8" key="1">
    <citation type="submission" date="2014-12" db="EMBL/GenBank/DDBJ databases">
        <title>Draft genome sequences of 29 type strains of Enterococci.</title>
        <authorList>
            <person name="Zhong Z."/>
            <person name="Sun Z."/>
            <person name="Liu W."/>
            <person name="Zhang W."/>
            <person name="Zhang H."/>
        </authorList>
    </citation>
    <scope>NUCLEOTIDE SEQUENCE [LARGE SCALE GENOMIC DNA]</scope>
    <source>
        <strain evidence="7 8">DSM 17029</strain>
    </source>
</reference>
<dbReference type="STRING" id="214095.RU97_GL002239"/>
<evidence type="ECO:0000259" key="6">
    <source>
        <dbReference type="PROSITE" id="PS50943"/>
    </source>
</evidence>